<feature type="compositionally biased region" description="Polar residues" evidence="2">
    <location>
        <begin position="219"/>
        <end position="239"/>
    </location>
</feature>
<evidence type="ECO:0000256" key="1">
    <source>
        <dbReference type="SAM" id="Coils"/>
    </source>
</evidence>
<feature type="region of interest" description="Disordered" evidence="2">
    <location>
        <begin position="199"/>
        <end position="266"/>
    </location>
</feature>
<keyword evidence="5" id="KW-1185">Reference proteome</keyword>
<evidence type="ECO:0000313" key="4">
    <source>
        <dbReference type="EMBL" id="CAG5096689.1"/>
    </source>
</evidence>
<reference evidence="4 5" key="1">
    <citation type="submission" date="2021-04" db="EMBL/GenBank/DDBJ databases">
        <authorList>
            <person name="Bliznina A."/>
        </authorList>
    </citation>
    <scope>NUCLEOTIDE SEQUENCE [LARGE SCALE GENOMIC DNA]</scope>
</reference>
<name>A0ABN7SGZ9_OIKDI</name>
<evidence type="ECO:0000256" key="2">
    <source>
        <dbReference type="SAM" id="MobiDB-lite"/>
    </source>
</evidence>
<dbReference type="Pfam" id="PF16501">
    <property type="entry name" value="SCAPER_N"/>
    <property type="match status" value="1"/>
</dbReference>
<dbReference type="PANTHER" id="PTHR31434">
    <property type="entry name" value="S PHASE CYCLIN A-ASSOCIATED PROTEIN IN THE ENDOPLASMIC RETICULUM"/>
    <property type="match status" value="1"/>
</dbReference>
<feature type="compositionally biased region" description="Low complexity" evidence="2">
    <location>
        <begin position="373"/>
        <end position="383"/>
    </location>
</feature>
<feature type="region of interest" description="Disordered" evidence="2">
    <location>
        <begin position="324"/>
        <end position="383"/>
    </location>
</feature>
<feature type="domain" description="S phase cyclin A-associated protein in the endoplasmic reticulum N-terminal" evidence="3">
    <location>
        <begin position="112"/>
        <end position="201"/>
    </location>
</feature>
<feature type="region of interest" description="Disordered" evidence="2">
    <location>
        <begin position="560"/>
        <end position="613"/>
    </location>
</feature>
<feature type="compositionally biased region" description="Basic and acidic residues" evidence="2">
    <location>
        <begin position="200"/>
        <end position="218"/>
    </location>
</feature>
<feature type="compositionally biased region" description="Basic and acidic residues" evidence="2">
    <location>
        <begin position="12"/>
        <end position="27"/>
    </location>
</feature>
<keyword evidence="1" id="KW-0175">Coiled coil</keyword>
<proteinExistence type="predicted"/>
<protein>
    <submittedName>
        <fullName evidence="4">Oidioi.mRNA.OKI2018_I69.XSR.g14735.t2.cds</fullName>
    </submittedName>
</protein>
<feature type="compositionally biased region" description="Low complexity" evidence="2">
    <location>
        <begin position="28"/>
        <end position="40"/>
    </location>
</feature>
<organism evidence="4 5">
    <name type="scientific">Oikopleura dioica</name>
    <name type="common">Tunicate</name>
    <dbReference type="NCBI Taxonomy" id="34765"/>
    <lineage>
        <taxon>Eukaryota</taxon>
        <taxon>Metazoa</taxon>
        <taxon>Chordata</taxon>
        <taxon>Tunicata</taxon>
        <taxon>Appendicularia</taxon>
        <taxon>Copelata</taxon>
        <taxon>Oikopleuridae</taxon>
        <taxon>Oikopleura</taxon>
    </lineage>
</organism>
<evidence type="ECO:0000259" key="3">
    <source>
        <dbReference type="Pfam" id="PF16501"/>
    </source>
</evidence>
<dbReference type="EMBL" id="OU015569">
    <property type="protein sequence ID" value="CAG5096689.1"/>
    <property type="molecule type" value="Genomic_DNA"/>
</dbReference>
<feature type="compositionally biased region" description="Basic and acidic residues" evidence="2">
    <location>
        <begin position="328"/>
        <end position="372"/>
    </location>
</feature>
<sequence length="1087" mass="124269">MRGAFKTNDGWFEAKRKGSKGSSKESSLKSSASTASANSGLQVEKMKKIIREEGRNARNLLYYNVPQQPSGDRCMRPVPIFGRSKSETRISAVEHMTHGGGDMRRIYDQARTDIRARANAKKWQFLIDNLKKAVDQIYATCEKDESVEECKEVVLYLKAYLYDVEKLQERILLQRDPTFEQKLPIRGIAWEVRKTSPAPRKLDEIRSKTPRSPRERLSNRTNTDQQNKQTAHHNSNGTRTWADRLKGKSVSDTSVLPKPISVSPDQCDLPVPKLDLEDVRDYNANGSMQSPIEDFDWADDVISQDDCQYREPGRLATLHETLMSPSRKNTEKNSESYRELIESRQKEAQQRREEIQREKTEKVRKQTEKVEKAQQNQKKAQQRAKINLEEKLKQATAKRNAQQQDLKIKAQDESQKVKEVNFINELEIGMKRADGEKKIKKYEEKTEKHTMSLEEQKELKAKENEERERAVIARKRRLEYERKTWLSTLSQKRQDKTSLISEKLEKEKNAKIAALKNKEKRHEEYVNARRQQEKKDAMESKEKIKAKQIEAERRRLEELEKRKERAQDMSRCIPVSPRSNMDGQKSNRESPSSTVSRKLNFASDREDFDSSPEKSLITVASQKKTAKKKLKKIRVKVENRFEQFELMLNGDCPPASSKGKMGKLIGDIKRQAELQLQEGKNSVWSANRQAALERSLTDLAKVAPQSQLGDVLPLTQAISCLLQIRTIAARCLSLIVDVIKSSRPIQCASLMCSSVPFTIIDLVTSTFVKYPVIAESPYVDRWYLLDSLAWLMTSCTDAPTGAELAHASSSDVISHALQSGFYEKLWQFATIECSHDVLSAAFAFLTASLRTVGIAKSPSYHEEFIAMLERTELLGGISVLYGSIVLEQNSDNQHGGIKLSPAIERTTMLILQCINSAATLCLETMQRILNQELLQVRSVIACLLTSMVPEAIRHESILAIGYFVMGNKENQLWIHQGEQPTILNQLCMLPFQYFSEPVLKGILFPTLVSSLFLCDEAKEIVRNEVSLIHMASYLTDSIEQVTSESETLVSEAEKWRLKNVDRWLLYHRFHKFSLNDAIEDFLSYTAA</sequence>
<dbReference type="InterPro" id="IPR032446">
    <property type="entry name" value="SCAPER_N"/>
</dbReference>
<evidence type="ECO:0000313" key="5">
    <source>
        <dbReference type="Proteomes" id="UP001158576"/>
    </source>
</evidence>
<feature type="region of interest" description="Disordered" evidence="2">
    <location>
        <begin position="516"/>
        <end position="546"/>
    </location>
</feature>
<feature type="region of interest" description="Disordered" evidence="2">
    <location>
        <begin position="1"/>
        <end position="41"/>
    </location>
</feature>
<feature type="coiled-coil region" evidence="1">
    <location>
        <begin position="439"/>
        <end position="473"/>
    </location>
</feature>
<gene>
    <name evidence="4" type="ORF">OKIOD_LOCUS6293</name>
</gene>
<accession>A0ABN7SGZ9</accession>
<dbReference type="Proteomes" id="UP001158576">
    <property type="component" value="Chromosome XSR"/>
</dbReference>
<feature type="compositionally biased region" description="Polar residues" evidence="2">
    <location>
        <begin position="577"/>
        <end position="597"/>
    </location>
</feature>
<dbReference type="PANTHER" id="PTHR31434:SF2">
    <property type="entry name" value="S PHASE CYCLIN A-ASSOCIATED PROTEIN IN THE ENDOPLASMIC RETICULUM"/>
    <property type="match status" value="1"/>
</dbReference>